<accession>A0ACB9R8Q8</accession>
<comment type="caution">
    <text evidence="1">The sequence shown here is derived from an EMBL/GenBank/DDBJ whole genome shotgun (WGS) entry which is preliminary data.</text>
</comment>
<dbReference type="Proteomes" id="UP001057402">
    <property type="component" value="Chromosome 4"/>
</dbReference>
<organism evidence="1 2">
    <name type="scientific">Melastoma candidum</name>
    <dbReference type="NCBI Taxonomy" id="119954"/>
    <lineage>
        <taxon>Eukaryota</taxon>
        <taxon>Viridiplantae</taxon>
        <taxon>Streptophyta</taxon>
        <taxon>Embryophyta</taxon>
        <taxon>Tracheophyta</taxon>
        <taxon>Spermatophyta</taxon>
        <taxon>Magnoliopsida</taxon>
        <taxon>eudicotyledons</taxon>
        <taxon>Gunneridae</taxon>
        <taxon>Pentapetalae</taxon>
        <taxon>rosids</taxon>
        <taxon>malvids</taxon>
        <taxon>Myrtales</taxon>
        <taxon>Melastomataceae</taxon>
        <taxon>Melastomatoideae</taxon>
        <taxon>Melastomateae</taxon>
        <taxon>Melastoma</taxon>
    </lineage>
</organism>
<name>A0ACB9R8Q8_9MYRT</name>
<dbReference type="EMBL" id="CM042883">
    <property type="protein sequence ID" value="KAI4374837.1"/>
    <property type="molecule type" value="Genomic_DNA"/>
</dbReference>
<reference evidence="2" key="1">
    <citation type="journal article" date="2023" name="Front. Plant Sci.">
        <title>Chromosomal-level genome assembly of Melastoma candidum provides insights into trichome evolution.</title>
        <authorList>
            <person name="Zhong Y."/>
            <person name="Wu W."/>
            <person name="Sun C."/>
            <person name="Zou P."/>
            <person name="Liu Y."/>
            <person name="Dai S."/>
            <person name="Zhou R."/>
        </authorList>
    </citation>
    <scope>NUCLEOTIDE SEQUENCE [LARGE SCALE GENOMIC DNA]</scope>
</reference>
<evidence type="ECO:0000313" key="2">
    <source>
        <dbReference type="Proteomes" id="UP001057402"/>
    </source>
</evidence>
<proteinExistence type="predicted"/>
<gene>
    <name evidence="1" type="ORF">MLD38_012784</name>
</gene>
<protein>
    <submittedName>
        <fullName evidence="1">Uncharacterized protein</fullName>
    </submittedName>
</protein>
<keyword evidence="2" id="KW-1185">Reference proteome</keyword>
<sequence length="81" mass="9329">MISHGGADFNWWPSRFQSEDIPVDQYPIYNFVGRILDPRGNSLKRVKANTECRVLIRGHGSVKDPARRAQTEKILHRKGCH</sequence>
<evidence type="ECO:0000313" key="1">
    <source>
        <dbReference type="EMBL" id="KAI4374837.1"/>
    </source>
</evidence>